<evidence type="ECO:0000256" key="6">
    <source>
        <dbReference type="SAM" id="SignalP"/>
    </source>
</evidence>
<dbReference type="GO" id="GO:0008745">
    <property type="term" value="F:N-acetylmuramoyl-L-alanine amidase activity"/>
    <property type="evidence" value="ECO:0007669"/>
    <property type="project" value="UniProtKB-EC"/>
</dbReference>
<dbReference type="Gene3D" id="3.40.80.10">
    <property type="entry name" value="Peptidoglycan recognition protein-like"/>
    <property type="match status" value="1"/>
</dbReference>
<dbReference type="EC" id="3.5.1.28" evidence="2"/>
<protein>
    <recommendedName>
        <fullName evidence="2">N-acetylmuramoyl-L-alanine amidase</fullName>
        <ecNumber evidence="2">3.5.1.28</ecNumber>
    </recommendedName>
</protein>
<keyword evidence="3" id="KW-0378">Hydrolase</keyword>
<evidence type="ECO:0000313" key="9">
    <source>
        <dbReference type="Proteomes" id="UP001165041"/>
    </source>
</evidence>
<dbReference type="InterPro" id="IPR002502">
    <property type="entry name" value="Amidase_domain"/>
</dbReference>
<dbReference type="CDD" id="cd06583">
    <property type="entry name" value="PGRP"/>
    <property type="match status" value="1"/>
</dbReference>
<keyword evidence="6" id="KW-0732">Signal</keyword>
<feature type="signal peptide" evidence="6">
    <location>
        <begin position="1"/>
        <end position="41"/>
    </location>
</feature>
<feature type="compositionally biased region" description="Basic and acidic residues" evidence="5">
    <location>
        <begin position="108"/>
        <end position="123"/>
    </location>
</feature>
<dbReference type="InterPro" id="IPR036505">
    <property type="entry name" value="Amidase/PGRP_sf"/>
</dbReference>
<comment type="catalytic activity">
    <reaction evidence="1">
        <text>Hydrolyzes the link between N-acetylmuramoyl residues and L-amino acid residues in certain cell-wall glycopeptides.</text>
        <dbReference type="EC" id="3.5.1.28"/>
    </reaction>
</comment>
<dbReference type="SMART" id="SM00644">
    <property type="entry name" value="Ami_2"/>
    <property type="match status" value="1"/>
</dbReference>
<dbReference type="GO" id="GO:0071555">
    <property type="term" value="P:cell wall organization"/>
    <property type="evidence" value="ECO:0007669"/>
    <property type="project" value="UniProtKB-KW"/>
</dbReference>
<evidence type="ECO:0000256" key="2">
    <source>
        <dbReference type="ARBA" id="ARBA00011901"/>
    </source>
</evidence>
<reference evidence="8" key="1">
    <citation type="submission" date="2023-02" db="EMBL/GenBank/DDBJ databases">
        <title>Kitasatospora phosalacinea NBRC 14627.</title>
        <authorList>
            <person name="Ichikawa N."/>
            <person name="Sato H."/>
            <person name="Tonouchi N."/>
        </authorList>
    </citation>
    <scope>NUCLEOTIDE SEQUENCE</scope>
    <source>
        <strain evidence="8">NBRC 14627</strain>
    </source>
</reference>
<dbReference type="InterPro" id="IPR051206">
    <property type="entry name" value="NAMLAA_amidase_2"/>
</dbReference>
<name>A0A9W6QCH7_9ACTN</name>
<evidence type="ECO:0000256" key="3">
    <source>
        <dbReference type="ARBA" id="ARBA00022801"/>
    </source>
</evidence>
<dbReference type="SUPFAM" id="SSF55846">
    <property type="entry name" value="N-acetylmuramoyl-L-alanine amidase-like"/>
    <property type="match status" value="1"/>
</dbReference>
<evidence type="ECO:0000256" key="1">
    <source>
        <dbReference type="ARBA" id="ARBA00001561"/>
    </source>
</evidence>
<dbReference type="InterPro" id="IPR006311">
    <property type="entry name" value="TAT_signal"/>
</dbReference>
<dbReference type="PANTHER" id="PTHR30417">
    <property type="entry name" value="N-ACETYLMURAMOYL-L-ALANINE AMIDASE AMID"/>
    <property type="match status" value="1"/>
</dbReference>
<dbReference type="Pfam" id="PF01510">
    <property type="entry name" value="Amidase_2"/>
    <property type="match status" value="1"/>
</dbReference>
<dbReference type="PROSITE" id="PS51318">
    <property type="entry name" value="TAT"/>
    <property type="match status" value="1"/>
</dbReference>
<organism evidence="8 9">
    <name type="scientific">Kitasatospora phosalacinea</name>
    <dbReference type="NCBI Taxonomy" id="2065"/>
    <lineage>
        <taxon>Bacteria</taxon>
        <taxon>Bacillati</taxon>
        <taxon>Actinomycetota</taxon>
        <taxon>Actinomycetes</taxon>
        <taxon>Kitasatosporales</taxon>
        <taxon>Streptomycetaceae</taxon>
        <taxon>Kitasatospora</taxon>
    </lineage>
</organism>
<dbReference type="AlphaFoldDB" id="A0A9W6QCH7"/>
<dbReference type="EMBL" id="BSSA01000029">
    <property type="protein sequence ID" value="GLW73915.1"/>
    <property type="molecule type" value="Genomic_DNA"/>
</dbReference>
<gene>
    <name evidence="8" type="ORF">Kpho02_62130</name>
</gene>
<proteinExistence type="predicted"/>
<evidence type="ECO:0000259" key="7">
    <source>
        <dbReference type="SMART" id="SM00644"/>
    </source>
</evidence>
<dbReference type="GO" id="GO:0009254">
    <property type="term" value="P:peptidoglycan turnover"/>
    <property type="evidence" value="ECO:0007669"/>
    <property type="project" value="TreeGrafter"/>
</dbReference>
<dbReference type="PANTHER" id="PTHR30417:SF1">
    <property type="entry name" value="N-ACETYLMURAMOYL-L-ALANINE AMIDASE AMID"/>
    <property type="match status" value="1"/>
</dbReference>
<comment type="caution">
    <text evidence="8">The sequence shown here is derived from an EMBL/GenBank/DDBJ whole genome shotgun (WGS) entry which is preliminary data.</text>
</comment>
<feature type="chain" id="PRO_5040807043" description="N-acetylmuramoyl-L-alanine amidase" evidence="6">
    <location>
        <begin position="42"/>
        <end position="665"/>
    </location>
</feature>
<evidence type="ECO:0000256" key="5">
    <source>
        <dbReference type="SAM" id="MobiDB-lite"/>
    </source>
</evidence>
<evidence type="ECO:0000313" key="8">
    <source>
        <dbReference type="EMBL" id="GLW73915.1"/>
    </source>
</evidence>
<evidence type="ECO:0000256" key="4">
    <source>
        <dbReference type="ARBA" id="ARBA00023316"/>
    </source>
</evidence>
<dbReference type="FunFam" id="3.40.80.10:FF:000006">
    <property type="entry name" value="N-acetylmuramoyl-L-alanine amidase"/>
    <property type="match status" value="1"/>
</dbReference>
<sequence>MPHPSRPPARSARRTATRGRAALAALAALLPALAVAPQARAAEPAPDGPRAAAFAAAAAEYRVPLQVLLGVSYLETRWDAHGGAPSTDAGYGPMHLTDARGALAALPHHGEGSEDPRGKDDAPLLRTPSPAVPTGDPAARLETLPEAARLTGAAPEQLRSDPAANIRGGAALLAAHQAALGEAASADPAAWYGAVARYSGADDEATARQFADEVFEVIAEGQTRQTDADGGRVALAATRTAPRTEQVARLHLRHPADGAHCPASLGCEWVPAPYLQLSADPGDYGNHDLSDRPFNQKIDHIVIHDTETLYDPTLKLVQDPTYVSWHYTIRSADGHVANHVDPKDAAWHAGNWYVNAKSVGIEHEGFLAQGGQWYTEAMYRSSAKLVRYLSAEYGVPLDRAHVVGHDDVPGSTAGSIPGMHQDPGPYWDWDHYFDLLGRPFHAVGDAGTAGLVTIDPDYDANTEPYYCGDTPADLCPVHGSASVTLRTAPREDAPLVTDIGIRPAPGDWSVYNHAARVSTGQQYAVADRSGDWTAIWYLGQKGWFRNPAARPTALPALGLTVVAKPGRTSVPVYGRAYPEATAYPAGIKPQAISPLPYQLLPGQRYSFGGAVHGEYYYSTTFDPASHTVVRGTNLYYQVQFGQRFMFVNADDVQLVPSWAPVPTGS</sequence>
<feature type="domain" description="N-acetylmuramoyl-L-alanine amidase" evidence="7">
    <location>
        <begin position="284"/>
        <end position="424"/>
    </location>
</feature>
<dbReference type="Proteomes" id="UP001165041">
    <property type="component" value="Unassembled WGS sequence"/>
</dbReference>
<dbReference type="RefSeq" id="WP_285739534.1">
    <property type="nucleotide sequence ID" value="NZ_BSSA01000029.1"/>
</dbReference>
<accession>A0A9W6QCH7</accession>
<keyword evidence="4" id="KW-0961">Cell wall biogenesis/degradation</keyword>
<dbReference type="Gene3D" id="1.10.530.10">
    <property type="match status" value="1"/>
</dbReference>
<dbReference type="GO" id="GO:0009253">
    <property type="term" value="P:peptidoglycan catabolic process"/>
    <property type="evidence" value="ECO:0007669"/>
    <property type="project" value="InterPro"/>
</dbReference>
<feature type="region of interest" description="Disordered" evidence="5">
    <location>
        <begin position="106"/>
        <end position="138"/>
    </location>
</feature>